<proteinExistence type="predicted"/>
<gene>
    <name evidence="2" type="ORF">UFOPK1650_00152</name>
</gene>
<dbReference type="SUPFAM" id="SSF53474">
    <property type="entry name" value="alpha/beta-Hydrolases"/>
    <property type="match status" value="1"/>
</dbReference>
<feature type="domain" description="AB hydrolase-1" evidence="1">
    <location>
        <begin position="23"/>
        <end position="260"/>
    </location>
</feature>
<evidence type="ECO:0000259" key="1">
    <source>
        <dbReference type="Pfam" id="PF12697"/>
    </source>
</evidence>
<dbReference type="Pfam" id="PF12697">
    <property type="entry name" value="Abhydrolase_6"/>
    <property type="match status" value="1"/>
</dbReference>
<protein>
    <submittedName>
        <fullName evidence="2">Unannotated protein</fullName>
    </submittedName>
</protein>
<dbReference type="Gene3D" id="3.40.50.1820">
    <property type="entry name" value="alpha/beta hydrolase"/>
    <property type="match status" value="1"/>
</dbReference>
<evidence type="ECO:0000313" key="2">
    <source>
        <dbReference type="EMBL" id="CAB4560631.1"/>
    </source>
</evidence>
<dbReference type="PANTHER" id="PTHR43689">
    <property type="entry name" value="HYDROLASE"/>
    <property type="match status" value="1"/>
</dbReference>
<dbReference type="PANTHER" id="PTHR43689:SF8">
    <property type="entry name" value="ALPHA_BETA-HYDROLASES SUPERFAMILY PROTEIN"/>
    <property type="match status" value="1"/>
</dbReference>
<sequence length="273" mass="30541">MRLETQVIPPLRSATRGQQIEDILLIHGMGSASTAWQVLIPELRRHFRVITVDLPGHGKTPFIKGTHMDPIALADMVRTSVDEISTGYHLVGNSLGGWVSLELAAHHGERVRSLTALAPAGMWINPFQRRYPATAFLRIFAKSTRLLTPLFLHFEWARSLGFASVSPRWRDFSYRLCMDAVRAMTDSDGYYPAFDGMLMKRFESEIPAQIPVTIIFGDSDNTLPAQSCQERSLAPDHARWVTLAETGHAPMWDAVPEVMAEILMTSGRERIGS</sequence>
<dbReference type="EMBL" id="CAEZTJ010000009">
    <property type="protein sequence ID" value="CAB4560631.1"/>
    <property type="molecule type" value="Genomic_DNA"/>
</dbReference>
<dbReference type="PRINTS" id="PR00111">
    <property type="entry name" value="ABHYDROLASE"/>
</dbReference>
<dbReference type="AlphaFoldDB" id="A0A6J6D9P0"/>
<dbReference type="InterPro" id="IPR000073">
    <property type="entry name" value="AB_hydrolase_1"/>
</dbReference>
<name>A0A6J6D9P0_9ZZZZ</name>
<reference evidence="2" key="1">
    <citation type="submission" date="2020-05" db="EMBL/GenBank/DDBJ databases">
        <authorList>
            <person name="Chiriac C."/>
            <person name="Salcher M."/>
            <person name="Ghai R."/>
            <person name="Kavagutti S V."/>
        </authorList>
    </citation>
    <scope>NUCLEOTIDE SEQUENCE</scope>
</reference>
<organism evidence="2">
    <name type="scientific">freshwater metagenome</name>
    <dbReference type="NCBI Taxonomy" id="449393"/>
    <lineage>
        <taxon>unclassified sequences</taxon>
        <taxon>metagenomes</taxon>
        <taxon>ecological metagenomes</taxon>
    </lineage>
</organism>
<dbReference type="InterPro" id="IPR029058">
    <property type="entry name" value="AB_hydrolase_fold"/>
</dbReference>
<accession>A0A6J6D9P0</accession>